<accession>A0A060CPF9</accession>
<dbReference type="SUPFAM" id="SSF50939">
    <property type="entry name" value="Sialidases"/>
    <property type="match status" value="1"/>
</dbReference>
<dbReference type="InterPro" id="IPR036278">
    <property type="entry name" value="Sialidase_sf"/>
</dbReference>
<dbReference type="AlphaFoldDB" id="A0A060CPF9"/>
<sequence length="150" mass="16880">GRLVAMYSRHSSDRKTYWRISAAWDFSRWDSEQVLEHPGSGNVTYSNLYSLETEQGPLLLNFLRWIAWNPTVMVSTDQGQSWTQGGRLIRAEGQNLVRPYVQYRSDGQRVIFVTTDGHPRDVDTSFVAGTSAAGSRPAGQCRRPGTPARC</sequence>
<proteinExistence type="predicted"/>
<organism evidence="2">
    <name type="scientific">uncultured Coraliomargarita sp</name>
    <dbReference type="NCBI Taxonomy" id="1262866"/>
    <lineage>
        <taxon>Bacteria</taxon>
        <taxon>Pseudomonadati</taxon>
        <taxon>Verrucomicrobiota</taxon>
        <taxon>Opitutia</taxon>
        <taxon>Puniceicoccales</taxon>
        <taxon>Coraliomargaritaceae</taxon>
        <taxon>Coraliomargarita</taxon>
        <taxon>environmental samples</taxon>
    </lineage>
</organism>
<protein>
    <submittedName>
        <fullName evidence="2">CAZy families GH105 protein</fullName>
    </submittedName>
</protein>
<feature type="region of interest" description="Disordered" evidence="1">
    <location>
        <begin position="129"/>
        <end position="150"/>
    </location>
</feature>
<name>A0A060CPF9_9BACT</name>
<feature type="non-terminal residue" evidence="2">
    <location>
        <position position="1"/>
    </location>
</feature>
<evidence type="ECO:0000256" key="1">
    <source>
        <dbReference type="SAM" id="MobiDB-lite"/>
    </source>
</evidence>
<feature type="non-terminal residue" evidence="2">
    <location>
        <position position="150"/>
    </location>
</feature>
<evidence type="ECO:0000313" key="2">
    <source>
        <dbReference type="EMBL" id="AIA95095.1"/>
    </source>
</evidence>
<dbReference type="EMBL" id="KF127735">
    <property type="protein sequence ID" value="AIA95095.1"/>
    <property type="molecule type" value="Genomic_DNA"/>
</dbReference>
<reference evidence="2" key="1">
    <citation type="journal article" date="2013" name="Environ. Microbiol.">
        <title>Seasonally variable intestinal metagenomes of the red palm weevil (Rhynchophorus ferrugineus).</title>
        <authorList>
            <person name="Jia S."/>
            <person name="Zhang X."/>
            <person name="Zhang G."/>
            <person name="Yin A."/>
            <person name="Zhang S."/>
            <person name="Li F."/>
            <person name="Wang L."/>
            <person name="Zhao D."/>
            <person name="Yun Q."/>
            <person name="Tala"/>
            <person name="Wang J."/>
            <person name="Sun G."/>
            <person name="Baabdullah M."/>
            <person name="Yu X."/>
            <person name="Hu S."/>
            <person name="Al-Mssallem I.S."/>
            <person name="Yu J."/>
        </authorList>
    </citation>
    <scope>NUCLEOTIDE SEQUENCE</scope>
</reference>